<feature type="domain" description="ABC3 transporter permease C-terminal" evidence="8">
    <location>
        <begin position="282"/>
        <end position="394"/>
    </location>
</feature>
<evidence type="ECO:0000256" key="3">
    <source>
        <dbReference type="ARBA" id="ARBA00022692"/>
    </source>
</evidence>
<accession>A0AA96V0Z7</accession>
<dbReference type="GO" id="GO:0005886">
    <property type="term" value="C:plasma membrane"/>
    <property type="evidence" value="ECO:0007669"/>
    <property type="project" value="UniProtKB-SubCell"/>
</dbReference>
<dbReference type="InterPro" id="IPR025857">
    <property type="entry name" value="MacB_PCD"/>
</dbReference>
<keyword evidence="10" id="KW-0547">Nucleotide-binding</keyword>
<evidence type="ECO:0000313" key="11">
    <source>
        <dbReference type="Proteomes" id="UP001302978"/>
    </source>
</evidence>
<evidence type="ECO:0000259" key="8">
    <source>
        <dbReference type="Pfam" id="PF02687"/>
    </source>
</evidence>
<organism evidence="10 11">
    <name type="scientific">Methanimicrococcus hongohii</name>
    <dbReference type="NCBI Taxonomy" id="3028295"/>
    <lineage>
        <taxon>Archaea</taxon>
        <taxon>Methanobacteriati</taxon>
        <taxon>Methanobacteriota</taxon>
        <taxon>Stenosarchaea group</taxon>
        <taxon>Methanomicrobia</taxon>
        <taxon>Methanosarcinales</taxon>
        <taxon>Methanosarcinaceae</taxon>
        <taxon>Methanimicrococcus</taxon>
    </lineage>
</organism>
<dbReference type="Proteomes" id="UP001302978">
    <property type="component" value="Chromosome"/>
</dbReference>
<evidence type="ECO:0000256" key="5">
    <source>
        <dbReference type="ARBA" id="ARBA00023136"/>
    </source>
</evidence>
<reference evidence="10 11" key="1">
    <citation type="submission" date="2023-07" db="EMBL/GenBank/DDBJ databases">
        <title>Closed genoem sequence of Methanomicrococcus sp. Hf6.</title>
        <authorList>
            <person name="Poehlein A."/>
            <person name="Protasov E."/>
            <person name="Platt K."/>
            <person name="Reeh H."/>
            <person name="Daniel R."/>
            <person name="Brune A."/>
        </authorList>
    </citation>
    <scope>NUCLEOTIDE SEQUENCE [LARGE SCALE GENOMIC DNA]</scope>
    <source>
        <strain evidence="10 11">Hf6</strain>
    </source>
</reference>
<keyword evidence="5 7" id="KW-0472">Membrane</keyword>
<keyword evidence="11" id="KW-1185">Reference proteome</keyword>
<evidence type="ECO:0000256" key="7">
    <source>
        <dbReference type="SAM" id="Phobius"/>
    </source>
</evidence>
<feature type="transmembrane region" description="Helical" evidence="7">
    <location>
        <begin position="362"/>
        <end position="384"/>
    </location>
</feature>
<dbReference type="EMBL" id="CP131059">
    <property type="protein sequence ID" value="WNY24359.1"/>
    <property type="molecule type" value="Genomic_DNA"/>
</dbReference>
<keyword evidence="10" id="KW-0378">Hydrolase</keyword>
<dbReference type="GO" id="GO:0016787">
    <property type="term" value="F:hydrolase activity"/>
    <property type="evidence" value="ECO:0007669"/>
    <property type="project" value="UniProtKB-KW"/>
</dbReference>
<protein>
    <submittedName>
        <fullName evidence="10">Macrolide export ATP-binding/permease protein MacB</fullName>
        <ecNumber evidence="10">3.6.3.-</ecNumber>
    </submittedName>
</protein>
<keyword evidence="2" id="KW-1003">Cell membrane</keyword>
<dbReference type="RefSeq" id="WP_316557540.1">
    <property type="nucleotide sequence ID" value="NZ_CP131059.1"/>
</dbReference>
<feature type="domain" description="MacB-like periplasmic core" evidence="9">
    <location>
        <begin position="22"/>
        <end position="234"/>
    </location>
</feature>
<sequence length="401" mass="43259">MIDITYGMNMAVASLKSSKLRSGLTALGIIIGIAAVIATLTLGSSFSDYFNSEMDASGSNYIAIGSMKDDLLHEQQIDVIRNSKGVVDVSPLISATADVTFMGETKTIEIYGVTEDYQNVTSVSMEEGAFIGDKDTFMAVIGHDTAVDEFKNEIGTGSRITMTVKNQYGEDVTNTFTIKGVMETPASMITVGSFKTIYVPIEVLQDMTGRDFYSSVYATAESMEELNETEEEIKLNLLRNLGISQREANNSSALPIYFINQAELMEEINSMVSTIQYFLLAIGSISLLVGSVGIMNIMFVTVTERTKEIGTLKALGYTSKDVLVLFLIESVIISGLGGFAGAMIGLIISYFGAILLGMPASFPLSMLFLGILISMIIGVIAGVYPARRAARMNPVDALRTV</sequence>
<keyword evidence="3 7" id="KW-0812">Transmembrane</keyword>
<evidence type="ECO:0000256" key="1">
    <source>
        <dbReference type="ARBA" id="ARBA00004651"/>
    </source>
</evidence>
<dbReference type="EC" id="3.6.3.-" evidence="10"/>
<dbReference type="Pfam" id="PF02687">
    <property type="entry name" value="FtsX"/>
    <property type="match status" value="1"/>
</dbReference>
<keyword evidence="4 7" id="KW-1133">Transmembrane helix</keyword>
<dbReference type="InterPro" id="IPR050250">
    <property type="entry name" value="Macrolide_Exporter_MacB"/>
</dbReference>
<dbReference type="GeneID" id="85196304"/>
<dbReference type="AlphaFoldDB" id="A0AA96V0Z7"/>
<dbReference type="Pfam" id="PF12704">
    <property type="entry name" value="MacB_PCD"/>
    <property type="match status" value="1"/>
</dbReference>
<evidence type="ECO:0000259" key="9">
    <source>
        <dbReference type="Pfam" id="PF12704"/>
    </source>
</evidence>
<dbReference type="PANTHER" id="PTHR30572">
    <property type="entry name" value="MEMBRANE COMPONENT OF TRANSPORTER-RELATED"/>
    <property type="match status" value="1"/>
</dbReference>
<evidence type="ECO:0000256" key="4">
    <source>
        <dbReference type="ARBA" id="ARBA00022989"/>
    </source>
</evidence>
<dbReference type="GO" id="GO:0022857">
    <property type="term" value="F:transmembrane transporter activity"/>
    <property type="evidence" value="ECO:0007669"/>
    <property type="project" value="TreeGrafter"/>
</dbReference>
<dbReference type="KEGG" id="mehf:MmiHf6_16900"/>
<dbReference type="InterPro" id="IPR003838">
    <property type="entry name" value="ABC3_permease_C"/>
</dbReference>
<dbReference type="PANTHER" id="PTHR30572:SF4">
    <property type="entry name" value="ABC TRANSPORTER PERMEASE YTRF"/>
    <property type="match status" value="1"/>
</dbReference>
<keyword evidence="10" id="KW-0067">ATP-binding</keyword>
<feature type="transmembrane region" description="Helical" evidence="7">
    <location>
        <begin position="277"/>
        <end position="302"/>
    </location>
</feature>
<proteinExistence type="inferred from homology"/>
<evidence type="ECO:0000256" key="6">
    <source>
        <dbReference type="ARBA" id="ARBA00038076"/>
    </source>
</evidence>
<evidence type="ECO:0000256" key="2">
    <source>
        <dbReference type="ARBA" id="ARBA00022475"/>
    </source>
</evidence>
<evidence type="ECO:0000313" key="10">
    <source>
        <dbReference type="EMBL" id="WNY24359.1"/>
    </source>
</evidence>
<feature type="transmembrane region" description="Helical" evidence="7">
    <location>
        <begin position="323"/>
        <end position="356"/>
    </location>
</feature>
<comment type="subcellular location">
    <subcellularLocation>
        <location evidence="1">Cell membrane</location>
        <topology evidence="1">Multi-pass membrane protein</topology>
    </subcellularLocation>
</comment>
<dbReference type="GO" id="GO:0005524">
    <property type="term" value="F:ATP binding"/>
    <property type="evidence" value="ECO:0007669"/>
    <property type="project" value="UniProtKB-KW"/>
</dbReference>
<comment type="similarity">
    <text evidence="6">Belongs to the ABC-4 integral membrane protein family.</text>
</comment>
<gene>
    <name evidence="10" type="primary">macB_2</name>
    <name evidence="10" type="ORF">MmiHf6_16900</name>
</gene>
<feature type="transmembrane region" description="Helical" evidence="7">
    <location>
        <begin position="24"/>
        <end position="46"/>
    </location>
</feature>
<name>A0AA96V0Z7_9EURY</name>